<evidence type="ECO:0000256" key="6">
    <source>
        <dbReference type="ARBA" id="ARBA00032162"/>
    </source>
</evidence>
<evidence type="ECO:0000259" key="8">
    <source>
        <dbReference type="PROSITE" id="PS51462"/>
    </source>
</evidence>
<comment type="catalytic activity">
    <reaction evidence="1">
        <text>GDP-alpha-D-mannose + H2O = alpha-D-mannose 1-phosphate + GMP + 2 H(+)</text>
        <dbReference type="Rhea" id="RHEA:27978"/>
        <dbReference type="ChEBI" id="CHEBI:15377"/>
        <dbReference type="ChEBI" id="CHEBI:15378"/>
        <dbReference type="ChEBI" id="CHEBI:57527"/>
        <dbReference type="ChEBI" id="CHEBI:58115"/>
        <dbReference type="ChEBI" id="CHEBI:58409"/>
    </reaction>
</comment>
<dbReference type="InterPro" id="IPR015797">
    <property type="entry name" value="NUDIX_hydrolase-like_dom_sf"/>
</dbReference>
<dbReference type="EMBL" id="AP013066">
    <property type="protein sequence ID" value="BAN34793.1"/>
    <property type="molecule type" value="Genomic_DNA"/>
</dbReference>
<dbReference type="eggNOG" id="COG0494">
    <property type="taxonomic scope" value="Bacteria"/>
</dbReference>
<dbReference type="STRING" id="1163617.SCD_n00953"/>
<dbReference type="GO" id="GO:0019693">
    <property type="term" value="P:ribose phosphate metabolic process"/>
    <property type="evidence" value="ECO:0007669"/>
    <property type="project" value="TreeGrafter"/>
</dbReference>
<reference evidence="9 10" key="1">
    <citation type="journal article" date="2012" name="Appl. Environ. Microbiol.">
        <title>Draft genome sequence of a psychrotolerant sulfur-oxidizing bacterium, Sulfuricella denitrificans skB26, and proteomic insights into cold adaptation.</title>
        <authorList>
            <person name="Watanabe T."/>
            <person name="Kojima H."/>
            <person name="Fukui M."/>
        </authorList>
    </citation>
    <scope>NUCLEOTIDE SEQUENCE [LARGE SCALE GENOMIC DNA]</scope>
    <source>
        <strain evidence="10">skB26</strain>
    </source>
</reference>
<dbReference type="Gene3D" id="3.90.79.10">
    <property type="entry name" value="Nucleoside Triphosphate Pyrophosphohydrolase"/>
    <property type="match status" value="1"/>
</dbReference>
<dbReference type="PANTHER" id="PTHR11839">
    <property type="entry name" value="UDP/ADP-SUGAR PYROPHOSPHATASE"/>
    <property type="match status" value="1"/>
</dbReference>
<proteinExistence type="inferred from homology"/>
<feature type="domain" description="Nudix hydrolase" evidence="8">
    <location>
        <begin position="44"/>
        <end position="176"/>
    </location>
</feature>
<evidence type="ECO:0000256" key="4">
    <source>
        <dbReference type="ARBA" id="ARBA00016377"/>
    </source>
</evidence>
<dbReference type="RefSeq" id="WP_009206259.1">
    <property type="nucleotide sequence ID" value="NC_022357.1"/>
</dbReference>
<dbReference type="GO" id="GO:0006753">
    <property type="term" value="P:nucleoside phosphate metabolic process"/>
    <property type="evidence" value="ECO:0007669"/>
    <property type="project" value="TreeGrafter"/>
</dbReference>
<evidence type="ECO:0000313" key="9">
    <source>
        <dbReference type="EMBL" id="BAN34793.1"/>
    </source>
</evidence>
<dbReference type="KEGG" id="sdr:SCD_n00953"/>
<evidence type="ECO:0000256" key="5">
    <source>
        <dbReference type="ARBA" id="ARBA00022801"/>
    </source>
</evidence>
<protein>
    <recommendedName>
        <fullName evidence="4">GDP-mannose pyrophosphatase</fullName>
    </recommendedName>
    <alternativeName>
        <fullName evidence="6">GDP-mannose hydrolase</fullName>
    </alternativeName>
    <alternativeName>
        <fullName evidence="7">GDPMK</fullName>
    </alternativeName>
</protein>
<gene>
    <name evidence="9" type="ORF">SCD_n00953</name>
</gene>
<dbReference type="Proteomes" id="UP000015559">
    <property type="component" value="Chromosome"/>
</dbReference>
<dbReference type="PROSITE" id="PS51462">
    <property type="entry name" value="NUDIX"/>
    <property type="match status" value="1"/>
</dbReference>
<sequence>MDSPDLTETQLSTSNVYDGRLLHVREDQVVLPNGNTTTREYIVHPGAVVVVPLLDNGDVLMVRQFRYPVGREFHELPAGKIDAGEDVLVCGQRELMEETGYAAQDWKFLTTIHPCIGYSDERILIYLAQGLSEHGHRRDEDEFLENVQLPLATAMEWVRGGRISDVKTIIGLFWAEKIVENRWVS</sequence>
<dbReference type="SUPFAM" id="SSF55811">
    <property type="entry name" value="Nudix"/>
    <property type="match status" value="1"/>
</dbReference>
<organism evidence="9 10">
    <name type="scientific">Sulfuricella denitrificans (strain DSM 22764 / NBRC 105220 / skB26)</name>
    <dbReference type="NCBI Taxonomy" id="1163617"/>
    <lineage>
        <taxon>Bacteria</taxon>
        <taxon>Pseudomonadati</taxon>
        <taxon>Pseudomonadota</taxon>
        <taxon>Betaproteobacteria</taxon>
        <taxon>Nitrosomonadales</taxon>
        <taxon>Sulfuricellaceae</taxon>
        <taxon>Sulfuricella</taxon>
    </lineage>
</organism>
<dbReference type="GO" id="GO:0005829">
    <property type="term" value="C:cytosol"/>
    <property type="evidence" value="ECO:0007669"/>
    <property type="project" value="TreeGrafter"/>
</dbReference>
<evidence type="ECO:0000256" key="1">
    <source>
        <dbReference type="ARBA" id="ARBA00000847"/>
    </source>
</evidence>
<dbReference type="HOGENOM" id="CLU_062658_5_1_4"/>
<keyword evidence="10" id="KW-1185">Reference proteome</keyword>
<dbReference type="OrthoDB" id="9806150at2"/>
<evidence type="ECO:0000313" key="10">
    <source>
        <dbReference type="Proteomes" id="UP000015559"/>
    </source>
</evidence>
<dbReference type="GO" id="GO:0016787">
    <property type="term" value="F:hydrolase activity"/>
    <property type="evidence" value="ECO:0007669"/>
    <property type="project" value="UniProtKB-KW"/>
</dbReference>
<evidence type="ECO:0000256" key="7">
    <source>
        <dbReference type="ARBA" id="ARBA00032272"/>
    </source>
</evidence>
<accession>S6ABK8</accession>
<dbReference type="Pfam" id="PF00293">
    <property type="entry name" value="NUDIX"/>
    <property type="match status" value="1"/>
</dbReference>
<evidence type="ECO:0000256" key="2">
    <source>
        <dbReference type="ARBA" id="ARBA00001946"/>
    </source>
</evidence>
<dbReference type="InterPro" id="IPR000086">
    <property type="entry name" value="NUDIX_hydrolase_dom"/>
</dbReference>
<dbReference type="AlphaFoldDB" id="S6ABK8"/>
<dbReference type="PANTHER" id="PTHR11839:SF18">
    <property type="entry name" value="NUDIX HYDROLASE DOMAIN-CONTAINING PROTEIN"/>
    <property type="match status" value="1"/>
</dbReference>
<evidence type="ECO:0000256" key="3">
    <source>
        <dbReference type="ARBA" id="ARBA00007275"/>
    </source>
</evidence>
<comment type="cofactor">
    <cofactor evidence="2">
        <name>Mg(2+)</name>
        <dbReference type="ChEBI" id="CHEBI:18420"/>
    </cofactor>
</comment>
<name>S6ABK8_SULDS</name>
<keyword evidence="5" id="KW-0378">Hydrolase</keyword>
<comment type="similarity">
    <text evidence="3">Belongs to the Nudix hydrolase family. NudK subfamily.</text>
</comment>